<dbReference type="InterPro" id="IPR029052">
    <property type="entry name" value="Metallo-depent_PP-like"/>
</dbReference>
<evidence type="ECO:0000256" key="2">
    <source>
        <dbReference type="SAM" id="MobiDB-lite"/>
    </source>
</evidence>
<name>A0ABU9SYW5_9ALTE</name>
<gene>
    <name evidence="5" type="ORF">WNY77_16810</name>
</gene>
<dbReference type="InterPro" id="IPR015914">
    <property type="entry name" value="PAPs_N"/>
</dbReference>
<dbReference type="InterPro" id="IPR008963">
    <property type="entry name" value="Purple_acid_Pase-like_N"/>
</dbReference>
<dbReference type="Pfam" id="PF16656">
    <property type="entry name" value="Pur_ac_phosph_N"/>
    <property type="match status" value="1"/>
</dbReference>
<dbReference type="PANTHER" id="PTHR22953">
    <property type="entry name" value="ACID PHOSPHATASE RELATED"/>
    <property type="match status" value="1"/>
</dbReference>
<organism evidence="5 6">
    <name type="scientific">Paraglaciecola mesophila</name>
    <dbReference type="NCBI Taxonomy" id="197222"/>
    <lineage>
        <taxon>Bacteria</taxon>
        <taxon>Pseudomonadati</taxon>
        <taxon>Pseudomonadota</taxon>
        <taxon>Gammaproteobacteria</taxon>
        <taxon>Alteromonadales</taxon>
        <taxon>Alteromonadaceae</taxon>
        <taxon>Paraglaciecola</taxon>
    </lineage>
</organism>
<dbReference type="InterPro" id="IPR039331">
    <property type="entry name" value="PAPs-like"/>
</dbReference>
<keyword evidence="1" id="KW-0732">Signal</keyword>
<keyword evidence="5" id="KW-0378">Hydrolase</keyword>
<evidence type="ECO:0000259" key="3">
    <source>
        <dbReference type="Pfam" id="PF00149"/>
    </source>
</evidence>
<dbReference type="Proteomes" id="UP001461163">
    <property type="component" value="Unassembled WGS sequence"/>
</dbReference>
<feature type="domain" description="Calcineurin-like phosphoesterase" evidence="3">
    <location>
        <begin position="169"/>
        <end position="372"/>
    </location>
</feature>
<protein>
    <submittedName>
        <fullName evidence="5">Metallophosphoesterase family protein</fullName>
        <ecNumber evidence="5">3.1.-.-</ecNumber>
    </submittedName>
</protein>
<dbReference type="RefSeq" id="WP_342882360.1">
    <property type="nucleotide sequence ID" value="NZ_JBBMQS010000011.1"/>
</dbReference>
<evidence type="ECO:0000259" key="4">
    <source>
        <dbReference type="Pfam" id="PF16656"/>
    </source>
</evidence>
<reference evidence="5 6" key="1">
    <citation type="submission" date="2024-03" db="EMBL/GenBank/DDBJ databases">
        <title>Community enrichment and isolation of bacterial strains for fucoidan degradation.</title>
        <authorList>
            <person name="Sichert A."/>
        </authorList>
    </citation>
    <scope>NUCLEOTIDE SEQUENCE [LARGE SCALE GENOMIC DNA]</scope>
    <source>
        <strain evidence="5 6">AS12</strain>
    </source>
</reference>
<dbReference type="PANTHER" id="PTHR22953:SF153">
    <property type="entry name" value="PURPLE ACID PHOSPHATASE"/>
    <property type="match status" value="1"/>
</dbReference>
<sequence>MKVRLFSQPLSMALILTFLLYVSVANGEAVSVKALTPHPVATQWPDRIIATPTVSPADSFSVTWRTDNSVNRAYGEIVQADSDARYDINAAQFVAKTNNASLAKGVNNQEHFRYQANEGLPNVHYHSLTFKDLQADTYYNYRVAGATGMWSPWQQIKTAPIDTNQDFSFLYFGDAQNGIYSHWPLVLRRAWQHAPNAKFAIYAGDLVNEGASDQQWSNWLNAGQFIHRTLPAVLVAGNHEYDWQVHENAQKTWALSTLWQSQFTLPLTPALPSALQETAYVTHYPEMDVFVLDSEARGDINLLHAQAQWLDQALQTSTAKWRIVTMHHPIFSSCGMPLNSPGQDEPEIRAAFLPILLKHKVDLVLQGHDHAYARGSIGTQNDINKTAIPSSKKQVKTVFVTSVAGPKTYPIKPTRWDEYRDYGVTLERIGENTPTYQIISKTTDNLIYQSFTSDGQIYDEFTLRKNAHGNKTLSVSKKLPPQRTFKNTGLYKSHHDLAE</sequence>
<accession>A0ABU9SYW5</accession>
<dbReference type="Pfam" id="PF00149">
    <property type="entry name" value="Metallophos"/>
    <property type="match status" value="1"/>
</dbReference>
<proteinExistence type="predicted"/>
<comment type="caution">
    <text evidence="5">The sequence shown here is derived from an EMBL/GenBank/DDBJ whole genome shotgun (WGS) entry which is preliminary data.</text>
</comment>
<dbReference type="EMBL" id="JBBMQS010000011">
    <property type="protein sequence ID" value="MEM5499074.1"/>
    <property type="molecule type" value="Genomic_DNA"/>
</dbReference>
<dbReference type="InterPro" id="IPR004843">
    <property type="entry name" value="Calcineurin-like_PHP"/>
</dbReference>
<dbReference type="SUPFAM" id="SSF56300">
    <property type="entry name" value="Metallo-dependent phosphatases"/>
    <property type="match status" value="1"/>
</dbReference>
<dbReference type="Gene3D" id="2.60.40.380">
    <property type="entry name" value="Purple acid phosphatase-like, N-terminal"/>
    <property type="match status" value="1"/>
</dbReference>
<feature type="domain" description="Purple acid phosphatase N-terminal" evidence="4">
    <location>
        <begin position="45"/>
        <end position="158"/>
    </location>
</feature>
<evidence type="ECO:0000313" key="6">
    <source>
        <dbReference type="Proteomes" id="UP001461163"/>
    </source>
</evidence>
<evidence type="ECO:0000313" key="5">
    <source>
        <dbReference type="EMBL" id="MEM5499074.1"/>
    </source>
</evidence>
<dbReference type="GO" id="GO:0016787">
    <property type="term" value="F:hydrolase activity"/>
    <property type="evidence" value="ECO:0007669"/>
    <property type="project" value="UniProtKB-KW"/>
</dbReference>
<dbReference type="SUPFAM" id="SSF49363">
    <property type="entry name" value="Purple acid phosphatase, N-terminal domain"/>
    <property type="match status" value="1"/>
</dbReference>
<dbReference type="Gene3D" id="3.60.21.10">
    <property type="match status" value="1"/>
</dbReference>
<keyword evidence="6" id="KW-1185">Reference proteome</keyword>
<dbReference type="EC" id="3.1.-.-" evidence="5"/>
<feature type="region of interest" description="Disordered" evidence="2">
    <location>
        <begin position="473"/>
        <end position="499"/>
    </location>
</feature>
<evidence type="ECO:0000256" key="1">
    <source>
        <dbReference type="ARBA" id="ARBA00022729"/>
    </source>
</evidence>